<dbReference type="AlphaFoldDB" id="X1L451"/>
<organism evidence="1">
    <name type="scientific">marine sediment metagenome</name>
    <dbReference type="NCBI Taxonomy" id="412755"/>
    <lineage>
        <taxon>unclassified sequences</taxon>
        <taxon>metagenomes</taxon>
        <taxon>ecological metagenomes</taxon>
    </lineage>
</organism>
<dbReference type="EMBL" id="BARV01001523">
    <property type="protein sequence ID" value="GAH97209.1"/>
    <property type="molecule type" value="Genomic_DNA"/>
</dbReference>
<evidence type="ECO:0000313" key="1">
    <source>
        <dbReference type="EMBL" id="GAH97209.1"/>
    </source>
</evidence>
<protein>
    <submittedName>
        <fullName evidence="1">Uncharacterized protein</fullName>
    </submittedName>
</protein>
<comment type="caution">
    <text evidence="1">The sequence shown here is derived from an EMBL/GenBank/DDBJ whole genome shotgun (WGS) entry which is preliminary data.</text>
</comment>
<gene>
    <name evidence="1" type="ORF">S06H3_04365</name>
</gene>
<proteinExistence type="predicted"/>
<name>X1L451_9ZZZZ</name>
<reference evidence="1" key="1">
    <citation type="journal article" date="2014" name="Front. Microbiol.">
        <title>High frequency of phylogenetically diverse reductive dehalogenase-homologous genes in deep subseafloor sedimentary metagenomes.</title>
        <authorList>
            <person name="Kawai M."/>
            <person name="Futagami T."/>
            <person name="Toyoda A."/>
            <person name="Takaki Y."/>
            <person name="Nishi S."/>
            <person name="Hori S."/>
            <person name="Arai W."/>
            <person name="Tsubouchi T."/>
            <person name="Morono Y."/>
            <person name="Uchiyama I."/>
            <person name="Ito T."/>
            <person name="Fujiyama A."/>
            <person name="Inagaki F."/>
            <person name="Takami H."/>
        </authorList>
    </citation>
    <scope>NUCLEOTIDE SEQUENCE</scope>
    <source>
        <strain evidence="1">Expedition CK06-06</strain>
    </source>
</reference>
<accession>X1L451</accession>
<sequence length="202" mass="22025">MLRFLKQITSGEKGQVLPAVLALLVLGGLAVFPSLSYAATSLNAGRIIDEGVRGVYAADAGVEDALWSLENGISPPQQLSENINQMEVNIQTEDKGAYTLYLGEMIEPGGHSDYLSVDSEIVWDEGAEAYKYTITVTWQPLPGAPVVHLEGVGARLPVGYEYQDYSSAEFPENLAPVASQPIFLSDCHELPLVGCWYRQYIK</sequence>